<feature type="transmembrane region" description="Helical" evidence="8">
    <location>
        <begin position="7"/>
        <end position="25"/>
    </location>
</feature>
<sequence length="89" mass="10064">FVNTASNAIFLLLPPVLIWLFGPYGRSYNKGIHIIWLLLIIIGLCSAYFHATLRSSSLLRRSWLVAKQTDPNPKSSAQRAESYIISEIM</sequence>
<keyword evidence="4 8" id="KW-0378">Hydrolase</keyword>
<dbReference type="PANTHER" id="PTHR46139:SF3">
    <property type="entry name" value="ALKALINE CERAMIDASE"/>
    <property type="match status" value="1"/>
</dbReference>
<dbReference type="OrthoDB" id="187171at2759"/>
<accession>A0A8J2JVL8</accession>
<reference evidence="9" key="1">
    <citation type="submission" date="2021-06" db="EMBL/GenBank/DDBJ databases">
        <authorList>
            <person name="Hodson N. C."/>
            <person name="Mongue J. A."/>
            <person name="Jaron S. K."/>
        </authorList>
    </citation>
    <scope>NUCLEOTIDE SEQUENCE</scope>
</reference>
<comment type="caution">
    <text evidence="8">Lacks conserved residue(s) required for the propagation of feature annotation.</text>
</comment>
<dbReference type="GO" id="GO:0016811">
    <property type="term" value="F:hydrolase activity, acting on carbon-nitrogen (but not peptide) bonds, in linear amides"/>
    <property type="evidence" value="ECO:0007669"/>
    <property type="project" value="InterPro"/>
</dbReference>
<keyword evidence="5 8" id="KW-1133">Transmembrane helix</keyword>
<dbReference type="GO" id="GO:0016020">
    <property type="term" value="C:membrane"/>
    <property type="evidence" value="ECO:0007669"/>
    <property type="project" value="UniProtKB-SubCell"/>
</dbReference>
<dbReference type="GO" id="GO:0046514">
    <property type="term" value="P:ceramide catabolic process"/>
    <property type="evidence" value="ECO:0007669"/>
    <property type="project" value="TreeGrafter"/>
</dbReference>
<keyword evidence="7" id="KW-0479">Metal-binding</keyword>
<dbReference type="AlphaFoldDB" id="A0A8J2JVL8"/>
<dbReference type="PANTHER" id="PTHR46139">
    <property type="entry name" value="ALKALINE CERAMIDASE"/>
    <property type="match status" value="1"/>
</dbReference>
<dbReference type="Pfam" id="PF05875">
    <property type="entry name" value="Ceramidase"/>
    <property type="match status" value="1"/>
</dbReference>
<keyword evidence="7" id="KW-0862">Zinc</keyword>
<comment type="similarity">
    <text evidence="2 8">Belongs to the alkaline ceramidase family.</text>
</comment>
<keyword evidence="3 8" id="KW-0812">Transmembrane</keyword>
<organism evidence="9 10">
    <name type="scientific">Allacma fusca</name>
    <dbReference type="NCBI Taxonomy" id="39272"/>
    <lineage>
        <taxon>Eukaryota</taxon>
        <taxon>Metazoa</taxon>
        <taxon>Ecdysozoa</taxon>
        <taxon>Arthropoda</taxon>
        <taxon>Hexapoda</taxon>
        <taxon>Collembola</taxon>
        <taxon>Symphypleona</taxon>
        <taxon>Sminthuridae</taxon>
        <taxon>Allacma</taxon>
    </lineage>
</organism>
<keyword evidence="10" id="KW-1185">Reference proteome</keyword>
<keyword evidence="6 8" id="KW-0472">Membrane</keyword>
<dbReference type="Proteomes" id="UP000708208">
    <property type="component" value="Unassembled WGS sequence"/>
</dbReference>
<evidence type="ECO:0000256" key="8">
    <source>
        <dbReference type="RuleBase" id="RU364079"/>
    </source>
</evidence>
<comment type="cofactor">
    <cofactor evidence="7">
        <name>Zn(2+)</name>
        <dbReference type="ChEBI" id="CHEBI:29105"/>
    </cofactor>
</comment>
<evidence type="ECO:0000256" key="6">
    <source>
        <dbReference type="ARBA" id="ARBA00023136"/>
    </source>
</evidence>
<name>A0A8J2JVL8_9HEXA</name>
<evidence type="ECO:0000256" key="5">
    <source>
        <dbReference type="ARBA" id="ARBA00022989"/>
    </source>
</evidence>
<evidence type="ECO:0000313" key="10">
    <source>
        <dbReference type="Proteomes" id="UP000708208"/>
    </source>
</evidence>
<protein>
    <recommendedName>
        <fullName evidence="8">Alkaline ceramidase</fullName>
        <ecNumber evidence="8">3.5.1.-</ecNumber>
    </recommendedName>
</protein>
<evidence type="ECO:0000256" key="4">
    <source>
        <dbReference type="ARBA" id="ARBA00022801"/>
    </source>
</evidence>
<evidence type="ECO:0000256" key="1">
    <source>
        <dbReference type="ARBA" id="ARBA00004141"/>
    </source>
</evidence>
<feature type="non-terminal residue" evidence="9">
    <location>
        <position position="1"/>
    </location>
</feature>
<dbReference type="GO" id="GO:0046872">
    <property type="term" value="F:metal ion binding"/>
    <property type="evidence" value="ECO:0007669"/>
    <property type="project" value="UniProtKB-KW"/>
</dbReference>
<proteinExistence type="inferred from homology"/>
<feature type="binding site" evidence="7">
    <location>
        <position position="50"/>
    </location>
    <ligand>
        <name>Zn(2+)</name>
        <dbReference type="ChEBI" id="CHEBI:29105"/>
        <note>catalytic</note>
    </ligand>
</feature>
<evidence type="ECO:0000313" key="9">
    <source>
        <dbReference type="EMBL" id="CAG7728273.1"/>
    </source>
</evidence>
<comment type="caution">
    <text evidence="9">The sequence shown here is derived from an EMBL/GenBank/DDBJ whole genome shotgun (WGS) entry which is preliminary data.</text>
</comment>
<feature type="transmembrane region" description="Helical" evidence="8">
    <location>
        <begin position="31"/>
        <end position="51"/>
    </location>
</feature>
<keyword evidence="8" id="KW-0443">Lipid metabolism</keyword>
<evidence type="ECO:0000256" key="3">
    <source>
        <dbReference type="ARBA" id="ARBA00022692"/>
    </source>
</evidence>
<dbReference type="EMBL" id="CAJVCH010161102">
    <property type="protein sequence ID" value="CAG7728273.1"/>
    <property type="molecule type" value="Genomic_DNA"/>
</dbReference>
<evidence type="ECO:0000256" key="7">
    <source>
        <dbReference type="PIRSR" id="PIRSR608901-2"/>
    </source>
</evidence>
<dbReference type="EC" id="3.5.1.-" evidence="8"/>
<comment type="subcellular location">
    <subcellularLocation>
        <location evidence="1">Membrane</location>
        <topology evidence="1">Multi-pass membrane protein</topology>
    </subcellularLocation>
</comment>
<evidence type="ECO:0000256" key="2">
    <source>
        <dbReference type="ARBA" id="ARBA00009780"/>
    </source>
</evidence>
<comment type="function">
    <text evidence="8">Hydrolyzes the sphingolipid ceramide into sphingosine and free fatty acid.</text>
</comment>
<dbReference type="InterPro" id="IPR008901">
    <property type="entry name" value="ACER"/>
</dbReference>
<gene>
    <name evidence="9" type="ORF">AFUS01_LOCUS17066</name>
</gene>